<sequence length="418" mass="44041">MMKKPKILSALMVLGLSASLLGQVPVMAEEADQTQTTDAAGGITTNSISGWPQASDISSEAAVVMENSTNTVLYSKNADEVLFPGSTVKIMTCLLALENAQLTDQVTMTATGVSGVTDGGASISSQVDEVFTVEQCLYAIMVASANDIALQIAEHVGGSVDNFVQMMNSRAQELGCTNTVFTNPTGLPDDNQHTTAHDMALIMQAAIQSESFRTIAAATSYTIPATNKAADRNLTSKFTMTDTASTGFYEGCIGGKEGYTEASGSTLVCAAQRDGMTLISVVLKGASGQTAPDAASILNYGFDQFQLLSLGDSDFSIISGGDVVVPNGTAEDSLTTEDTQNGDEIDRTYLFNGAAVGSAVLEVTQAQDTASVQEGEQNMQAAREYSEAHTYIPYYVIAGAFLILLIFFIWRIVKVVKS</sequence>
<keyword evidence="4" id="KW-0133">Cell shape</keyword>
<evidence type="ECO:0000256" key="9">
    <source>
        <dbReference type="SAM" id="SignalP"/>
    </source>
</evidence>
<name>A0ABV1CSC5_9FIRM</name>
<evidence type="ECO:0000256" key="3">
    <source>
        <dbReference type="ARBA" id="ARBA00022801"/>
    </source>
</evidence>
<dbReference type="SUPFAM" id="SSF56601">
    <property type="entry name" value="beta-lactamase/transpeptidase-like"/>
    <property type="match status" value="1"/>
</dbReference>
<evidence type="ECO:0000313" key="12">
    <source>
        <dbReference type="Proteomes" id="UP001470752"/>
    </source>
</evidence>
<dbReference type="PRINTS" id="PR00725">
    <property type="entry name" value="DADACBPTASE1"/>
</dbReference>
<dbReference type="Pfam" id="PF00768">
    <property type="entry name" value="Peptidase_S11"/>
    <property type="match status" value="1"/>
</dbReference>
<keyword evidence="5" id="KW-0573">Peptidoglycan synthesis</keyword>
<feature type="domain" description="Peptidase S11 D-alanyl-D-alanine carboxypeptidase A N-terminal" evidence="10">
    <location>
        <begin position="53"/>
        <end position="285"/>
    </location>
</feature>
<comment type="caution">
    <text evidence="11">The sequence shown here is derived from an EMBL/GenBank/DDBJ whole genome shotgun (WGS) entry which is preliminary data.</text>
</comment>
<evidence type="ECO:0000256" key="1">
    <source>
        <dbReference type="ARBA" id="ARBA00007164"/>
    </source>
</evidence>
<keyword evidence="3 11" id="KW-0378">Hydrolase</keyword>
<keyword evidence="12" id="KW-1185">Reference proteome</keyword>
<keyword evidence="6" id="KW-0961">Cell wall biogenesis/degradation</keyword>
<evidence type="ECO:0000256" key="4">
    <source>
        <dbReference type="ARBA" id="ARBA00022960"/>
    </source>
</evidence>
<keyword evidence="8" id="KW-1133">Transmembrane helix</keyword>
<dbReference type="GO" id="GO:0004180">
    <property type="term" value="F:carboxypeptidase activity"/>
    <property type="evidence" value="ECO:0007669"/>
    <property type="project" value="UniProtKB-KW"/>
</dbReference>
<comment type="similarity">
    <text evidence="1 7">Belongs to the peptidase S11 family.</text>
</comment>
<keyword evidence="8" id="KW-0812">Transmembrane</keyword>
<evidence type="ECO:0000256" key="5">
    <source>
        <dbReference type="ARBA" id="ARBA00022984"/>
    </source>
</evidence>
<evidence type="ECO:0000256" key="7">
    <source>
        <dbReference type="RuleBase" id="RU004016"/>
    </source>
</evidence>
<evidence type="ECO:0000313" key="11">
    <source>
        <dbReference type="EMBL" id="MEQ2414382.1"/>
    </source>
</evidence>
<feature type="chain" id="PRO_5047143277" evidence="9">
    <location>
        <begin position="29"/>
        <end position="418"/>
    </location>
</feature>
<accession>A0ABV1CSC5</accession>
<evidence type="ECO:0000256" key="2">
    <source>
        <dbReference type="ARBA" id="ARBA00022729"/>
    </source>
</evidence>
<organism evidence="11 12">
    <name type="scientific">Blautia acetigignens</name>
    <dbReference type="NCBI Taxonomy" id="2981783"/>
    <lineage>
        <taxon>Bacteria</taxon>
        <taxon>Bacillati</taxon>
        <taxon>Bacillota</taxon>
        <taxon>Clostridia</taxon>
        <taxon>Lachnospirales</taxon>
        <taxon>Lachnospiraceae</taxon>
        <taxon>Blautia</taxon>
    </lineage>
</organism>
<gene>
    <name evidence="11" type="ORF">AAAX94_15320</name>
</gene>
<keyword evidence="11" id="KW-0645">Protease</keyword>
<proteinExistence type="inferred from homology"/>
<evidence type="ECO:0000259" key="10">
    <source>
        <dbReference type="Pfam" id="PF00768"/>
    </source>
</evidence>
<dbReference type="EC" id="3.4.-.-" evidence="11"/>
<dbReference type="PANTHER" id="PTHR21581">
    <property type="entry name" value="D-ALANYL-D-ALANINE CARBOXYPEPTIDASE"/>
    <property type="match status" value="1"/>
</dbReference>
<keyword evidence="8" id="KW-0472">Membrane</keyword>
<keyword evidence="2 9" id="KW-0732">Signal</keyword>
<dbReference type="InterPro" id="IPR012338">
    <property type="entry name" value="Beta-lactam/transpept-like"/>
</dbReference>
<dbReference type="Proteomes" id="UP001470752">
    <property type="component" value="Unassembled WGS sequence"/>
</dbReference>
<feature type="signal peptide" evidence="9">
    <location>
        <begin position="1"/>
        <end position="28"/>
    </location>
</feature>
<dbReference type="Gene3D" id="3.40.710.10">
    <property type="entry name" value="DD-peptidase/beta-lactamase superfamily"/>
    <property type="match status" value="1"/>
</dbReference>
<protein>
    <submittedName>
        <fullName evidence="11">D-alanyl-D-alanine carboxypeptidase family protein</fullName>
        <ecNumber evidence="11">3.4.-.-</ecNumber>
    </submittedName>
</protein>
<dbReference type="InterPro" id="IPR018044">
    <property type="entry name" value="Peptidase_S11"/>
</dbReference>
<dbReference type="PANTHER" id="PTHR21581:SF33">
    <property type="entry name" value="D-ALANYL-D-ALANINE CARBOXYPEPTIDASE DACB"/>
    <property type="match status" value="1"/>
</dbReference>
<evidence type="ECO:0000256" key="6">
    <source>
        <dbReference type="ARBA" id="ARBA00023316"/>
    </source>
</evidence>
<dbReference type="RefSeq" id="WP_243000256.1">
    <property type="nucleotide sequence ID" value="NZ_JBBNFW010000189.1"/>
</dbReference>
<dbReference type="InterPro" id="IPR001967">
    <property type="entry name" value="Peptidase_S11_N"/>
</dbReference>
<feature type="transmembrane region" description="Helical" evidence="8">
    <location>
        <begin position="392"/>
        <end position="413"/>
    </location>
</feature>
<evidence type="ECO:0000256" key="8">
    <source>
        <dbReference type="SAM" id="Phobius"/>
    </source>
</evidence>
<dbReference type="EMBL" id="JBBNFW010000189">
    <property type="protein sequence ID" value="MEQ2414382.1"/>
    <property type="molecule type" value="Genomic_DNA"/>
</dbReference>
<keyword evidence="11" id="KW-0121">Carboxypeptidase</keyword>
<reference evidence="11 12" key="1">
    <citation type="submission" date="2024-04" db="EMBL/GenBank/DDBJ databases">
        <title>Human intestinal bacterial collection.</title>
        <authorList>
            <person name="Pauvert C."/>
            <person name="Hitch T.C.A."/>
            <person name="Clavel T."/>
        </authorList>
    </citation>
    <scope>NUCLEOTIDE SEQUENCE [LARGE SCALE GENOMIC DNA]</scope>
    <source>
        <strain evidence="11 12">CLA-AA-H161</strain>
    </source>
</reference>